<dbReference type="InterPro" id="IPR010562">
    <property type="entry name" value="Haemolymph_juvenile_hormone-bd"/>
</dbReference>
<evidence type="ECO:0000256" key="1">
    <source>
        <dbReference type="ARBA" id="ARBA00022729"/>
    </source>
</evidence>
<keyword evidence="2" id="KW-0090">Biological rhythms</keyword>
<dbReference type="GO" id="GO:0007623">
    <property type="term" value="P:circadian rhythm"/>
    <property type="evidence" value="ECO:0007669"/>
    <property type="project" value="UniProtKB-ARBA"/>
</dbReference>
<proteinExistence type="inferred from homology"/>
<evidence type="ECO:0000256" key="2">
    <source>
        <dbReference type="ARBA" id="ARBA00023108"/>
    </source>
</evidence>
<sequence length="237" mass="27063">MTLEHLNMSASYIKVCNRNDPEIAKCIMNSVEQLRGKLKIGIPELNVPPIEPLLLDEIKLRSGPNQAKIDANITNARVWGPSGFEILDLKPNVKKNRFVFRVNIPYLHFEGDYDIDMSILVLKYKGQGPITGNFTNYKFDCIMKGDLETRNGQQYLRFRKFGLNLYIGHSEVHLGNLFVGQNPTLSRATNEVVRENSGLFVQEIKPVLENSLAQKFTDIANTITQRFTYEELFPVNK</sequence>
<evidence type="ECO:0000313" key="5">
    <source>
        <dbReference type="Proteomes" id="UP001566132"/>
    </source>
</evidence>
<dbReference type="EMBL" id="JBDJPC010000010">
    <property type="protein sequence ID" value="KAL1490580.1"/>
    <property type="molecule type" value="Genomic_DNA"/>
</dbReference>
<dbReference type="SMART" id="SM00700">
    <property type="entry name" value="JHBP"/>
    <property type="match status" value="1"/>
</dbReference>
<dbReference type="Proteomes" id="UP001566132">
    <property type="component" value="Unassembled WGS sequence"/>
</dbReference>
<reference evidence="4 5" key="1">
    <citation type="submission" date="2024-05" db="EMBL/GenBank/DDBJ databases">
        <title>Genetic variation in Jamaican populations of the coffee berry borer (Hypothenemus hampei).</title>
        <authorList>
            <person name="Errbii M."/>
            <person name="Myrie A."/>
        </authorList>
    </citation>
    <scope>NUCLEOTIDE SEQUENCE [LARGE SCALE GENOMIC DNA]</scope>
    <source>
        <strain evidence="4">JA-Hopewell-2020-01-JO</strain>
        <tissue evidence="4">Whole body</tissue>
    </source>
</reference>
<dbReference type="Pfam" id="PF06585">
    <property type="entry name" value="JHBP"/>
    <property type="match status" value="1"/>
</dbReference>
<dbReference type="FunFam" id="3.15.10.30:FF:000001">
    <property type="entry name" value="Takeout-like protein 1"/>
    <property type="match status" value="1"/>
</dbReference>
<comment type="similarity">
    <text evidence="3">Belongs to the TO family.</text>
</comment>
<dbReference type="PANTHER" id="PTHR11008">
    <property type="entry name" value="PROTEIN TAKEOUT-LIKE PROTEIN"/>
    <property type="match status" value="1"/>
</dbReference>
<gene>
    <name evidence="4" type="ORF">ABEB36_013250</name>
</gene>
<organism evidence="4 5">
    <name type="scientific">Hypothenemus hampei</name>
    <name type="common">Coffee berry borer</name>
    <dbReference type="NCBI Taxonomy" id="57062"/>
    <lineage>
        <taxon>Eukaryota</taxon>
        <taxon>Metazoa</taxon>
        <taxon>Ecdysozoa</taxon>
        <taxon>Arthropoda</taxon>
        <taxon>Hexapoda</taxon>
        <taxon>Insecta</taxon>
        <taxon>Pterygota</taxon>
        <taxon>Neoptera</taxon>
        <taxon>Endopterygota</taxon>
        <taxon>Coleoptera</taxon>
        <taxon>Polyphaga</taxon>
        <taxon>Cucujiformia</taxon>
        <taxon>Curculionidae</taxon>
        <taxon>Scolytinae</taxon>
        <taxon>Hypothenemus</taxon>
    </lineage>
</organism>
<protein>
    <recommendedName>
        <fullName evidence="6">Protein takeout</fullName>
    </recommendedName>
</protein>
<dbReference type="InterPro" id="IPR038606">
    <property type="entry name" value="To_sf"/>
</dbReference>
<keyword evidence="1" id="KW-0732">Signal</keyword>
<dbReference type="PANTHER" id="PTHR11008:SF39">
    <property type="entry name" value="CIRCADIAN CLOCK-CONTROLLED PROTEIN-LIKE PROTEIN"/>
    <property type="match status" value="1"/>
</dbReference>
<accession>A0ABD1E7M3</accession>
<evidence type="ECO:0000256" key="3">
    <source>
        <dbReference type="ARBA" id="ARBA00060902"/>
    </source>
</evidence>
<keyword evidence="5" id="KW-1185">Reference proteome</keyword>
<name>A0ABD1E7M3_HYPHA</name>
<evidence type="ECO:0000313" key="4">
    <source>
        <dbReference type="EMBL" id="KAL1490580.1"/>
    </source>
</evidence>
<evidence type="ECO:0008006" key="6">
    <source>
        <dbReference type="Google" id="ProtNLM"/>
    </source>
</evidence>
<dbReference type="Gene3D" id="3.15.10.30">
    <property type="entry name" value="Haemolymph juvenile hormone binding protein"/>
    <property type="match status" value="1"/>
</dbReference>
<dbReference type="AlphaFoldDB" id="A0ABD1E7M3"/>
<comment type="caution">
    <text evidence="4">The sequence shown here is derived from an EMBL/GenBank/DDBJ whole genome shotgun (WGS) entry which is preliminary data.</text>
</comment>